<dbReference type="Gene3D" id="2.60.120.10">
    <property type="entry name" value="Jelly Rolls"/>
    <property type="match status" value="1"/>
</dbReference>
<dbReference type="InterPro" id="IPR014710">
    <property type="entry name" value="RmlC-like_jellyroll"/>
</dbReference>
<dbReference type="Pfam" id="PF13545">
    <property type="entry name" value="HTH_Crp_2"/>
    <property type="match status" value="1"/>
</dbReference>
<dbReference type="SMART" id="SM00100">
    <property type="entry name" value="cNMP"/>
    <property type="match status" value="1"/>
</dbReference>
<evidence type="ECO:0000259" key="5">
    <source>
        <dbReference type="PROSITE" id="PS51063"/>
    </source>
</evidence>
<dbReference type="InterPro" id="IPR000595">
    <property type="entry name" value="cNMP-bd_dom"/>
</dbReference>
<keyword evidence="3" id="KW-0804">Transcription</keyword>
<dbReference type="CDD" id="cd00038">
    <property type="entry name" value="CAP_ED"/>
    <property type="match status" value="1"/>
</dbReference>
<dbReference type="CDD" id="cd00092">
    <property type="entry name" value="HTH_CRP"/>
    <property type="match status" value="1"/>
</dbReference>
<dbReference type="SMART" id="SM00419">
    <property type="entry name" value="HTH_CRP"/>
    <property type="match status" value="1"/>
</dbReference>
<evidence type="ECO:0000313" key="7">
    <source>
        <dbReference type="Proteomes" id="UP001595710"/>
    </source>
</evidence>
<dbReference type="SUPFAM" id="SSF51206">
    <property type="entry name" value="cAMP-binding domain-like"/>
    <property type="match status" value="1"/>
</dbReference>
<gene>
    <name evidence="6" type="primary">fnr</name>
    <name evidence="6" type="ORF">ACFOND_07310</name>
</gene>
<keyword evidence="1" id="KW-0805">Transcription regulation</keyword>
<dbReference type="Proteomes" id="UP001595710">
    <property type="component" value="Unassembled WGS sequence"/>
</dbReference>
<keyword evidence="2" id="KW-0238">DNA-binding</keyword>
<dbReference type="SUPFAM" id="SSF46785">
    <property type="entry name" value="Winged helix' DNA-binding domain"/>
    <property type="match status" value="1"/>
</dbReference>
<comment type="caution">
    <text evidence="6">The sequence shown here is derived from an EMBL/GenBank/DDBJ whole genome shotgun (WGS) entry which is preliminary data.</text>
</comment>
<name>A0ABV7WU65_9GAMM</name>
<dbReference type="PROSITE" id="PS00042">
    <property type="entry name" value="HTH_CRP_1"/>
    <property type="match status" value="1"/>
</dbReference>
<evidence type="ECO:0000259" key="4">
    <source>
        <dbReference type="PROSITE" id="PS50042"/>
    </source>
</evidence>
<dbReference type="EMBL" id="JBHRYN010000008">
    <property type="protein sequence ID" value="MFC3701440.1"/>
    <property type="molecule type" value="Genomic_DNA"/>
</dbReference>
<dbReference type="InterPro" id="IPR018490">
    <property type="entry name" value="cNMP-bd_dom_sf"/>
</dbReference>
<sequence>MSLSTACKNCSLHPLCLPLALNVEDMDTLDGIINRGRPIKKGEHLYYQGDEFKAIYAVRTGTLKTYSLTNDGEEQITGFHLASELVGLESYDSTTYPSSAKALETTNVCEIPIEKLDDLAGKMPELRRQLMRLMGKELRDEQKMMLLLSKKSAEERIASFLINLAARFKRRGFSGTSFRLTMSRADIANYLGLAVETVSRVFTRLQKQGLLDNSGSAKDIIITNFDELTKMASLAECERLELGTA</sequence>
<dbReference type="InterPro" id="IPR018335">
    <property type="entry name" value="Tscrpt_reg_HTH_Crp-type_CS"/>
</dbReference>
<organism evidence="6 7">
    <name type="scientific">Reinekea marina</name>
    <dbReference type="NCBI Taxonomy" id="1310421"/>
    <lineage>
        <taxon>Bacteria</taxon>
        <taxon>Pseudomonadati</taxon>
        <taxon>Pseudomonadota</taxon>
        <taxon>Gammaproteobacteria</taxon>
        <taxon>Oceanospirillales</taxon>
        <taxon>Saccharospirillaceae</taxon>
        <taxon>Reinekea</taxon>
    </lineage>
</organism>
<dbReference type="PANTHER" id="PTHR24567">
    <property type="entry name" value="CRP FAMILY TRANSCRIPTIONAL REGULATORY PROTEIN"/>
    <property type="match status" value="1"/>
</dbReference>
<evidence type="ECO:0000256" key="2">
    <source>
        <dbReference type="ARBA" id="ARBA00023125"/>
    </source>
</evidence>
<feature type="domain" description="Cyclic nucleotide-binding" evidence="4">
    <location>
        <begin position="39"/>
        <end position="137"/>
    </location>
</feature>
<dbReference type="Gene3D" id="1.10.10.10">
    <property type="entry name" value="Winged helix-like DNA-binding domain superfamily/Winged helix DNA-binding domain"/>
    <property type="match status" value="1"/>
</dbReference>
<evidence type="ECO:0000256" key="1">
    <source>
        <dbReference type="ARBA" id="ARBA00023015"/>
    </source>
</evidence>
<dbReference type="PRINTS" id="PR00034">
    <property type="entry name" value="HTHCRP"/>
</dbReference>
<accession>A0ABV7WU65</accession>
<feature type="domain" description="HTH crp-type" evidence="5">
    <location>
        <begin position="151"/>
        <end position="226"/>
    </location>
</feature>
<evidence type="ECO:0000313" key="6">
    <source>
        <dbReference type="EMBL" id="MFC3701440.1"/>
    </source>
</evidence>
<keyword evidence="7" id="KW-1185">Reference proteome</keyword>
<dbReference type="RefSeq" id="WP_377362625.1">
    <property type="nucleotide sequence ID" value="NZ_JBHRYN010000008.1"/>
</dbReference>
<dbReference type="NCBIfam" id="NF008365">
    <property type="entry name" value="PRK11161.1"/>
    <property type="match status" value="1"/>
</dbReference>
<protein>
    <submittedName>
        <fullName evidence="6">Fumarate/nitrate reduction transcriptional regulator Fnr</fullName>
    </submittedName>
</protein>
<dbReference type="InterPro" id="IPR012318">
    <property type="entry name" value="HTH_CRP"/>
</dbReference>
<reference evidence="7" key="1">
    <citation type="journal article" date="2019" name="Int. J. Syst. Evol. Microbiol.">
        <title>The Global Catalogue of Microorganisms (GCM) 10K type strain sequencing project: providing services to taxonomists for standard genome sequencing and annotation.</title>
        <authorList>
            <consortium name="The Broad Institute Genomics Platform"/>
            <consortium name="The Broad Institute Genome Sequencing Center for Infectious Disease"/>
            <person name="Wu L."/>
            <person name="Ma J."/>
        </authorList>
    </citation>
    <scope>NUCLEOTIDE SEQUENCE [LARGE SCALE GENOMIC DNA]</scope>
    <source>
        <strain evidence="7">CECT 8288</strain>
    </source>
</reference>
<dbReference type="PROSITE" id="PS50042">
    <property type="entry name" value="CNMP_BINDING_3"/>
    <property type="match status" value="1"/>
</dbReference>
<evidence type="ECO:0000256" key="3">
    <source>
        <dbReference type="ARBA" id="ARBA00023163"/>
    </source>
</evidence>
<dbReference type="InterPro" id="IPR050397">
    <property type="entry name" value="Env_Response_Regulators"/>
</dbReference>
<dbReference type="PROSITE" id="PS51063">
    <property type="entry name" value="HTH_CRP_2"/>
    <property type="match status" value="1"/>
</dbReference>
<proteinExistence type="predicted"/>
<dbReference type="InterPro" id="IPR036388">
    <property type="entry name" value="WH-like_DNA-bd_sf"/>
</dbReference>
<dbReference type="PANTHER" id="PTHR24567:SF75">
    <property type="entry name" value="FUMARATE AND NITRATE REDUCTION REGULATORY PROTEIN"/>
    <property type="match status" value="1"/>
</dbReference>
<dbReference type="Pfam" id="PF00027">
    <property type="entry name" value="cNMP_binding"/>
    <property type="match status" value="1"/>
</dbReference>
<dbReference type="InterPro" id="IPR036390">
    <property type="entry name" value="WH_DNA-bd_sf"/>
</dbReference>